<dbReference type="EMBL" id="BART01009716">
    <property type="protein sequence ID" value="GAG80032.1"/>
    <property type="molecule type" value="Genomic_DNA"/>
</dbReference>
<evidence type="ECO:0000313" key="1">
    <source>
        <dbReference type="EMBL" id="GAG80032.1"/>
    </source>
</evidence>
<dbReference type="AlphaFoldDB" id="X1BFR8"/>
<reference evidence="1" key="1">
    <citation type="journal article" date="2014" name="Front. Microbiol.">
        <title>High frequency of phylogenetically diverse reductive dehalogenase-homologous genes in deep subseafloor sedimentary metagenomes.</title>
        <authorList>
            <person name="Kawai M."/>
            <person name="Futagami T."/>
            <person name="Toyoda A."/>
            <person name="Takaki Y."/>
            <person name="Nishi S."/>
            <person name="Hori S."/>
            <person name="Arai W."/>
            <person name="Tsubouchi T."/>
            <person name="Morono Y."/>
            <person name="Uchiyama I."/>
            <person name="Ito T."/>
            <person name="Fujiyama A."/>
            <person name="Inagaki F."/>
            <person name="Takami H."/>
        </authorList>
    </citation>
    <scope>NUCLEOTIDE SEQUENCE</scope>
    <source>
        <strain evidence="1">Expedition CK06-06</strain>
    </source>
</reference>
<gene>
    <name evidence="1" type="ORF">S01H4_21442</name>
</gene>
<proteinExistence type="predicted"/>
<protein>
    <submittedName>
        <fullName evidence="1">Uncharacterized protein</fullName>
    </submittedName>
</protein>
<accession>X1BFR8</accession>
<organism evidence="1">
    <name type="scientific">marine sediment metagenome</name>
    <dbReference type="NCBI Taxonomy" id="412755"/>
    <lineage>
        <taxon>unclassified sequences</taxon>
        <taxon>metagenomes</taxon>
        <taxon>ecological metagenomes</taxon>
    </lineage>
</organism>
<comment type="caution">
    <text evidence="1">The sequence shown here is derived from an EMBL/GenBank/DDBJ whole genome shotgun (WGS) entry which is preliminary data.</text>
</comment>
<name>X1BFR8_9ZZZZ</name>
<sequence>MMQLLREWKFDEIEDKSSSTKNQFPISTHNSKMYQLCMMKKLGFDKWAAEEAVKIWDTYRTKPFDFDNILY</sequence>